<dbReference type="Gene3D" id="1.50.40.10">
    <property type="entry name" value="Mitochondrial carrier domain"/>
    <property type="match status" value="1"/>
</dbReference>
<feature type="repeat" description="Solcar" evidence="8">
    <location>
        <begin position="24"/>
        <end position="110"/>
    </location>
</feature>
<dbReference type="InterPro" id="IPR023395">
    <property type="entry name" value="MCP_dom_sf"/>
</dbReference>
<evidence type="ECO:0008006" key="12">
    <source>
        <dbReference type="Google" id="ProtNLM"/>
    </source>
</evidence>
<dbReference type="SUPFAM" id="SSF103506">
    <property type="entry name" value="Mitochondrial carrier"/>
    <property type="match status" value="1"/>
</dbReference>
<comment type="similarity">
    <text evidence="2 9">Belongs to the mitochondrial carrier (TC 2.A.29) family.</text>
</comment>
<evidence type="ECO:0000256" key="4">
    <source>
        <dbReference type="ARBA" id="ARBA00022692"/>
    </source>
</evidence>
<keyword evidence="3 9" id="KW-0813">Transport</keyword>
<evidence type="ECO:0000256" key="6">
    <source>
        <dbReference type="ARBA" id="ARBA00022989"/>
    </source>
</evidence>
<dbReference type="PROSITE" id="PS50920">
    <property type="entry name" value="SOLCAR"/>
    <property type="match status" value="1"/>
</dbReference>
<keyword evidence="5" id="KW-0677">Repeat</keyword>
<keyword evidence="7 8" id="KW-0472">Membrane</keyword>
<protein>
    <recommendedName>
        <fullName evidence="12">Mitochondrial carrier protein</fullName>
    </recommendedName>
</protein>
<dbReference type="GO" id="GO:0016020">
    <property type="term" value="C:membrane"/>
    <property type="evidence" value="ECO:0007669"/>
    <property type="project" value="UniProtKB-SubCell"/>
</dbReference>
<dbReference type="AlphaFoldDB" id="A0A2G9FV93"/>
<dbReference type="Pfam" id="PF00153">
    <property type="entry name" value="Mito_carr"/>
    <property type="match status" value="1"/>
</dbReference>
<organism evidence="10 11">
    <name type="scientific">Handroanthus impetiginosus</name>
    <dbReference type="NCBI Taxonomy" id="429701"/>
    <lineage>
        <taxon>Eukaryota</taxon>
        <taxon>Viridiplantae</taxon>
        <taxon>Streptophyta</taxon>
        <taxon>Embryophyta</taxon>
        <taxon>Tracheophyta</taxon>
        <taxon>Spermatophyta</taxon>
        <taxon>Magnoliopsida</taxon>
        <taxon>eudicotyledons</taxon>
        <taxon>Gunneridae</taxon>
        <taxon>Pentapetalae</taxon>
        <taxon>asterids</taxon>
        <taxon>lamiids</taxon>
        <taxon>Lamiales</taxon>
        <taxon>Bignoniaceae</taxon>
        <taxon>Crescentiina</taxon>
        <taxon>Tabebuia alliance</taxon>
        <taxon>Handroanthus</taxon>
    </lineage>
</organism>
<dbReference type="EMBL" id="NKXS01011800">
    <property type="protein sequence ID" value="PIM97013.1"/>
    <property type="molecule type" value="Genomic_DNA"/>
</dbReference>
<evidence type="ECO:0000256" key="2">
    <source>
        <dbReference type="ARBA" id="ARBA00006375"/>
    </source>
</evidence>
<comment type="subcellular location">
    <subcellularLocation>
        <location evidence="1">Membrane</location>
        <topology evidence="1">Multi-pass membrane protein</topology>
    </subcellularLocation>
</comment>
<evidence type="ECO:0000313" key="10">
    <source>
        <dbReference type="EMBL" id="PIM97013.1"/>
    </source>
</evidence>
<comment type="caution">
    <text evidence="10">The sequence shown here is derived from an EMBL/GenBank/DDBJ whole genome shotgun (WGS) entry which is preliminary data.</text>
</comment>
<keyword evidence="4 8" id="KW-0812">Transmembrane</keyword>
<evidence type="ECO:0000256" key="1">
    <source>
        <dbReference type="ARBA" id="ARBA00004141"/>
    </source>
</evidence>
<evidence type="ECO:0000256" key="5">
    <source>
        <dbReference type="ARBA" id="ARBA00022737"/>
    </source>
</evidence>
<evidence type="ECO:0000256" key="3">
    <source>
        <dbReference type="ARBA" id="ARBA00022448"/>
    </source>
</evidence>
<evidence type="ECO:0000256" key="9">
    <source>
        <dbReference type="RuleBase" id="RU000488"/>
    </source>
</evidence>
<evidence type="ECO:0000313" key="11">
    <source>
        <dbReference type="Proteomes" id="UP000231279"/>
    </source>
</evidence>
<keyword evidence="6" id="KW-1133">Transmembrane helix</keyword>
<dbReference type="OrthoDB" id="448427at2759"/>
<dbReference type="InterPro" id="IPR050391">
    <property type="entry name" value="Mito_Metabolite_Transporter"/>
</dbReference>
<accession>A0A2G9FV93</accession>
<name>A0A2G9FV93_9LAMI</name>
<dbReference type="InterPro" id="IPR018108">
    <property type="entry name" value="MCP_transmembrane"/>
</dbReference>
<dbReference type="STRING" id="429701.A0A2G9FV93"/>
<dbReference type="PANTHER" id="PTHR45618">
    <property type="entry name" value="MITOCHONDRIAL DICARBOXYLATE CARRIER-RELATED"/>
    <property type="match status" value="1"/>
</dbReference>
<reference evidence="11" key="1">
    <citation type="journal article" date="2018" name="Gigascience">
        <title>Genome assembly of the Pink Ipe (Handroanthus impetiginosus, Bignoniaceae), a highly valued, ecologically keystone Neotropical timber forest tree.</title>
        <authorList>
            <person name="Silva-Junior O.B."/>
            <person name="Grattapaglia D."/>
            <person name="Novaes E."/>
            <person name="Collevatti R.G."/>
        </authorList>
    </citation>
    <scope>NUCLEOTIDE SEQUENCE [LARGE SCALE GENOMIC DNA]</scope>
    <source>
        <strain evidence="11">cv. UFG-1</strain>
    </source>
</reference>
<evidence type="ECO:0000256" key="7">
    <source>
        <dbReference type="ARBA" id="ARBA00023136"/>
    </source>
</evidence>
<proteinExistence type="inferred from homology"/>
<sequence length="120" mass="13115">MNVGQMGGYDLFKRLLLSLNILPDGPALQTAASFCAGTLSTTLVTPVDVIKSRIQNARGADAQLGIMGMISKSLKADGPSVLFRGWTPAFLRLQPQTTLLFLFFEQFKGIIDKQREAKLK</sequence>
<dbReference type="Proteomes" id="UP000231279">
    <property type="component" value="Unassembled WGS sequence"/>
</dbReference>
<evidence type="ECO:0000256" key="8">
    <source>
        <dbReference type="PROSITE-ProRule" id="PRU00282"/>
    </source>
</evidence>
<keyword evidence="11" id="KW-1185">Reference proteome</keyword>
<gene>
    <name evidence="10" type="ORF">CDL12_30526</name>
</gene>